<evidence type="ECO:0000313" key="1">
    <source>
        <dbReference type="EMBL" id="MBZ0157387.1"/>
    </source>
</evidence>
<dbReference type="AlphaFoldDB" id="A0A953JCB5"/>
<comment type="caution">
    <text evidence="1">The sequence shown here is derived from an EMBL/GenBank/DDBJ whole genome shotgun (WGS) entry which is preliminary data.</text>
</comment>
<accession>A0A953JCB5</accession>
<name>A0A953JCB5_9BACT</name>
<proteinExistence type="predicted"/>
<reference evidence="1" key="1">
    <citation type="journal article" date="2021" name="bioRxiv">
        <title>Unraveling nitrogen, sulfur and carbon metabolic pathways and microbial community transcriptional responses to substrate deprivation and toxicity stresses in a bioreactor mimicking anoxic brackish coastal sediment conditions.</title>
        <authorList>
            <person name="Martins P.D."/>
            <person name="Echeveste M.J."/>
            <person name="Arshad A."/>
            <person name="Kurth J."/>
            <person name="Ouboter H."/>
            <person name="Jetten M.S.M."/>
            <person name="Welte C.U."/>
        </authorList>
    </citation>
    <scope>NUCLEOTIDE SEQUENCE</scope>
    <source>
        <strain evidence="1">MAG_39</strain>
    </source>
</reference>
<organism evidence="1 2">
    <name type="scientific">Candidatus Nitrobium versatile</name>
    <dbReference type="NCBI Taxonomy" id="2884831"/>
    <lineage>
        <taxon>Bacteria</taxon>
        <taxon>Pseudomonadati</taxon>
        <taxon>Nitrospirota</taxon>
        <taxon>Nitrospiria</taxon>
        <taxon>Nitrospirales</taxon>
        <taxon>Nitrospiraceae</taxon>
        <taxon>Candidatus Nitrobium</taxon>
    </lineage>
</organism>
<gene>
    <name evidence="1" type="ORF">K8I29_14410</name>
</gene>
<sequence length="125" mass="14712">MRYEALVPLRFRGASGEVVEVQAGETFTPKSEKGIEALLEKGKVRPYWKVFEHLFREHMSLMKSYPTTIDEIRRHNPETAEELVSLTRAMDAAWYREDLPAFRESMTKLETRYLRVHEQIAGRIR</sequence>
<dbReference type="EMBL" id="JAIOIV010000113">
    <property type="protein sequence ID" value="MBZ0157387.1"/>
    <property type="molecule type" value="Genomic_DNA"/>
</dbReference>
<dbReference type="Proteomes" id="UP000705867">
    <property type="component" value="Unassembled WGS sequence"/>
</dbReference>
<protein>
    <submittedName>
        <fullName evidence="1">Uncharacterized protein</fullName>
    </submittedName>
</protein>
<evidence type="ECO:0000313" key="2">
    <source>
        <dbReference type="Proteomes" id="UP000705867"/>
    </source>
</evidence>
<reference evidence="1" key="2">
    <citation type="submission" date="2021-08" db="EMBL/GenBank/DDBJ databases">
        <authorList>
            <person name="Dalcin Martins P."/>
        </authorList>
    </citation>
    <scope>NUCLEOTIDE SEQUENCE</scope>
    <source>
        <strain evidence="1">MAG_39</strain>
    </source>
</reference>